<reference evidence="1 2" key="1">
    <citation type="submission" date="2014-06" db="EMBL/GenBank/DDBJ databases">
        <authorList>
            <person name="Urmite Genomes Urmite Genomes"/>
        </authorList>
    </citation>
    <scope>NUCLEOTIDE SEQUENCE [LARGE SCALE GENOMIC DNA]</scope>
</reference>
<evidence type="ECO:0000313" key="2">
    <source>
        <dbReference type="Proteomes" id="UP000044071"/>
    </source>
</evidence>
<organism evidence="1 2">
    <name type="scientific">Legionella massiliensis</name>
    <dbReference type="NCBI Taxonomy" id="1034943"/>
    <lineage>
        <taxon>Bacteria</taxon>
        <taxon>Pseudomonadati</taxon>
        <taxon>Pseudomonadota</taxon>
        <taxon>Gammaproteobacteria</taxon>
        <taxon>Legionellales</taxon>
        <taxon>Legionellaceae</taxon>
        <taxon>Legionella</taxon>
    </lineage>
</organism>
<keyword evidence="2" id="KW-1185">Reference proteome</keyword>
<gene>
    <name evidence="1" type="ORF">BN59_03447</name>
</gene>
<dbReference type="RefSeq" id="WP_044012290.1">
    <property type="nucleotide sequence ID" value="NZ_CCVW01000004.1"/>
</dbReference>
<evidence type="ECO:0000313" key="1">
    <source>
        <dbReference type="EMBL" id="CDZ79130.1"/>
    </source>
</evidence>
<name>A0A078KXJ0_9GAMM</name>
<dbReference type="eggNOG" id="ENOG5032B1W">
    <property type="taxonomic scope" value="Bacteria"/>
</dbReference>
<dbReference type="OrthoDB" id="5651381at2"/>
<proteinExistence type="predicted"/>
<sequence>MDPLGELEDSLAYMFELQKTQSQGKYINPLIDELHKALDNYREDTGDLSDLIDALSNAYPVIENYVDTYEVKQKMDVLAGNKGESISWYTQSRPSNAPAIDYASLVSEGDNDFVSWLSQRVGQNFTKLDGERQVQILLTEQGQKELRVKLGVHLHRNPDFLLNLAMISTKNFIRLISSRLGFKFEKKQIAKAIHHHGKSWLDDSLDPFEQVEKLIAFLDKKLSPKGHTIEKLLNDPIAKAELEKSLFIQFYNSPEFKNREDDGDNQLKMG</sequence>
<dbReference type="Proteomes" id="UP000044071">
    <property type="component" value="Unassembled WGS sequence"/>
</dbReference>
<dbReference type="EMBL" id="CCSB01000004">
    <property type="protein sequence ID" value="CDZ79130.1"/>
    <property type="molecule type" value="Genomic_DNA"/>
</dbReference>
<dbReference type="AlphaFoldDB" id="A0A078KXJ0"/>
<accession>A0A078KXJ0</accession>
<protein>
    <submittedName>
        <fullName evidence="1">Uncharacterized protein</fullName>
    </submittedName>
</protein>